<evidence type="ECO:0000313" key="14">
    <source>
        <dbReference type="Proteomes" id="UP001259572"/>
    </source>
</evidence>
<reference evidence="13 14" key="1">
    <citation type="submission" date="2023-05" db="EMBL/GenBank/DDBJ databases">
        <authorList>
            <person name="Guo Y."/>
        </authorList>
    </citation>
    <scope>NUCLEOTIDE SEQUENCE [LARGE SCALE GENOMIC DNA]</scope>
    <source>
        <strain evidence="13 14">GR2756</strain>
    </source>
</reference>
<dbReference type="InterPro" id="IPR012910">
    <property type="entry name" value="Plug_dom"/>
</dbReference>
<evidence type="ECO:0000256" key="8">
    <source>
        <dbReference type="PROSITE-ProRule" id="PRU01360"/>
    </source>
</evidence>
<dbReference type="InterPro" id="IPR000531">
    <property type="entry name" value="Beta-barrel_TonB"/>
</dbReference>
<comment type="subcellular location">
    <subcellularLocation>
        <location evidence="1 8">Cell outer membrane</location>
        <topology evidence="1 8">Multi-pass membrane protein</topology>
    </subcellularLocation>
</comment>
<comment type="similarity">
    <text evidence="8 9">Belongs to the TonB-dependent receptor family.</text>
</comment>
<keyword evidence="14" id="KW-1185">Reference proteome</keyword>
<dbReference type="Pfam" id="PF07715">
    <property type="entry name" value="Plug"/>
    <property type="match status" value="1"/>
</dbReference>
<protein>
    <submittedName>
        <fullName evidence="13">TonB-dependent receptor</fullName>
    </submittedName>
</protein>
<feature type="compositionally biased region" description="Polar residues" evidence="10">
    <location>
        <begin position="21"/>
        <end position="31"/>
    </location>
</feature>
<evidence type="ECO:0000256" key="3">
    <source>
        <dbReference type="ARBA" id="ARBA00022452"/>
    </source>
</evidence>
<name>A0ABU3Q5I6_9SPHN</name>
<dbReference type="SUPFAM" id="SSF56935">
    <property type="entry name" value="Porins"/>
    <property type="match status" value="1"/>
</dbReference>
<evidence type="ECO:0000259" key="11">
    <source>
        <dbReference type="Pfam" id="PF00593"/>
    </source>
</evidence>
<evidence type="ECO:0000256" key="9">
    <source>
        <dbReference type="RuleBase" id="RU003357"/>
    </source>
</evidence>
<dbReference type="PANTHER" id="PTHR47234">
    <property type="match status" value="1"/>
</dbReference>
<keyword evidence="4 8" id="KW-0812">Transmembrane</keyword>
<keyword evidence="7 8" id="KW-0998">Cell outer membrane</keyword>
<dbReference type="Proteomes" id="UP001259572">
    <property type="component" value="Unassembled WGS sequence"/>
</dbReference>
<dbReference type="RefSeq" id="WP_315724929.1">
    <property type="nucleotide sequence ID" value="NZ_JAVUPU010000003.1"/>
</dbReference>
<evidence type="ECO:0000256" key="7">
    <source>
        <dbReference type="ARBA" id="ARBA00023237"/>
    </source>
</evidence>
<feature type="domain" description="TonB-dependent receptor-like beta-barrel" evidence="11">
    <location>
        <begin position="537"/>
        <end position="926"/>
    </location>
</feature>
<evidence type="ECO:0000256" key="4">
    <source>
        <dbReference type="ARBA" id="ARBA00022692"/>
    </source>
</evidence>
<feature type="region of interest" description="Disordered" evidence="10">
    <location>
        <begin position="1"/>
        <end position="38"/>
    </location>
</feature>
<dbReference type="Pfam" id="PF00593">
    <property type="entry name" value="TonB_dep_Rec_b-barrel"/>
    <property type="match status" value="1"/>
</dbReference>
<dbReference type="PROSITE" id="PS52016">
    <property type="entry name" value="TONB_DEPENDENT_REC_3"/>
    <property type="match status" value="1"/>
</dbReference>
<organism evidence="13 14">
    <name type="scientific">Sphingosinicella rhizophila</name>
    <dbReference type="NCBI Taxonomy" id="3050082"/>
    <lineage>
        <taxon>Bacteria</taxon>
        <taxon>Pseudomonadati</taxon>
        <taxon>Pseudomonadota</taxon>
        <taxon>Alphaproteobacteria</taxon>
        <taxon>Sphingomonadales</taxon>
        <taxon>Sphingosinicellaceae</taxon>
        <taxon>Sphingosinicella</taxon>
    </lineage>
</organism>
<sequence>MSTAAFAQLAPANSDVVASDSADQATTQPEAQDTGRDEGEEIIVTGSRIRRSSIAETSSPVQTLNDESIKSRGLANLGDIVSELPALSSRFSSGGSVTNGGAGLNLLDLRGLGPERTLVLINGRRQVASIASLNSVDINTIPIDLIERVEVVTGGASAIYGADAVTGVVNFILDDQFEGAKARLQTGISERGAAENSLVTLTLGHGFGGGRGHIVVNGEYARSSLLKANNANLRYRNGLYVTNPADTGPGDGQPARIFVSNIGVNFVPVGGGVAVGSPLSAPVLKFQEDGTLRPFNLGSPAYQGGTFGVRGDGLFFDDVLTLQPHLERKMVNLHSSFEFAQPWELYVEGKYSRTQSKVRTGAPLTFDQFNFLPLDQSNPFLTEQARSALAGLSGPLFLTRFSTDFGDNGANYERTLTRAVAGVRSSGKWVLDASYAFSRATTKQRNVADPLRARFARAVDAVTDVHGTLGVPGATVCRSRLEAPSSTDPDIASCVPINLFGNGAPSAAALGYILTESSIAERLQQDVASVSLTGPIFNLGDEPARLAIGAEYRKEQLRSTPDALLQAGATAQARAVPISGSFGVKEAFAELSIPLFQNRPFAFDLGVDGAIRYADYDLSGGNTSWQVNGWWAPIRDVRVRGTLSRAVRAPNLIELFQPQTGSQTFIADPCDRTLINNNPNRARNCAALGLPTGFSDPPNSRGVTLVQGGNPDLTPETSDSWTVGVALQPRFAPGFEMTVDYWNVRIRNVISFASRDSTLAGCVDGATLNDDFCRLIVRAPSGEVTNVFATRANLARRNASGIDFQLSYATRLERAGDLRFRLIGTYLDELTDLRVQNDPASRDPQRGEIGFPRWKLTGSVNWAMRPFNLTYSMRYIDRFTNGDQVALQTNPEAISPRYYSARFYHDVQVSFDISERIELYGGVNNLTDVAPPFGIPLTGVNFGFYDVVGRSFYLGARLKL</sequence>
<evidence type="ECO:0000256" key="10">
    <source>
        <dbReference type="SAM" id="MobiDB-lite"/>
    </source>
</evidence>
<dbReference type="InterPro" id="IPR036942">
    <property type="entry name" value="Beta-barrel_TonB_sf"/>
</dbReference>
<accession>A0ABU3Q5I6</accession>
<keyword evidence="13" id="KW-0675">Receptor</keyword>
<evidence type="ECO:0000256" key="6">
    <source>
        <dbReference type="ARBA" id="ARBA00023136"/>
    </source>
</evidence>
<dbReference type="InterPro" id="IPR039426">
    <property type="entry name" value="TonB-dep_rcpt-like"/>
</dbReference>
<dbReference type="Gene3D" id="2.40.170.20">
    <property type="entry name" value="TonB-dependent receptor, beta-barrel domain"/>
    <property type="match status" value="1"/>
</dbReference>
<dbReference type="InterPro" id="IPR037066">
    <property type="entry name" value="Plug_dom_sf"/>
</dbReference>
<evidence type="ECO:0000313" key="13">
    <source>
        <dbReference type="EMBL" id="MDT9598673.1"/>
    </source>
</evidence>
<dbReference type="EMBL" id="JAVUPU010000003">
    <property type="protein sequence ID" value="MDT9598673.1"/>
    <property type="molecule type" value="Genomic_DNA"/>
</dbReference>
<keyword evidence="3 8" id="KW-1134">Transmembrane beta strand</keyword>
<keyword evidence="2 8" id="KW-0813">Transport</keyword>
<evidence type="ECO:0000259" key="12">
    <source>
        <dbReference type="Pfam" id="PF07715"/>
    </source>
</evidence>
<evidence type="ECO:0000256" key="1">
    <source>
        <dbReference type="ARBA" id="ARBA00004571"/>
    </source>
</evidence>
<comment type="caution">
    <text evidence="13">The sequence shown here is derived from an EMBL/GenBank/DDBJ whole genome shotgun (WGS) entry which is preliminary data.</text>
</comment>
<evidence type="ECO:0000256" key="5">
    <source>
        <dbReference type="ARBA" id="ARBA00023077"/>
    </source>
</evidence>
<keyword evidence="6 8" id="KW-0472">Membrane</keyword>
<dbReference type="Gene3D" id="2.170.130.10">
    <property type="entry name" value="TonB-dependent receptor, plug domain"/>
    <property type="match status" value="1"/>
</dbReference>
<evidence type="ECO:0000256" key="2">
    <source>
        <dbReference type="ARBA" id="ARBA00022448"/>
    </source>
</evidence>
<gene>
    <name evidence="13" type="ORF">RQX22_06900</name>
</gene>
<dbReference type="PANTHER" id="PTHR47234:SF2">
    <property type="entry name" value="TONB-DEPENDENT RECEPTOR"/>
    <property type="match status" value="1"/>
</dbReference>
<keyword evidence="5 9" id="KW-0798">TonB box</keyword>
<feature type="domain" description="TonB-dependent receptor plug" evidence="12">
    <location>
        <begin position="55"/>
        <end position="168"/>
    </location>
</feature>
<proteinExistence type="inferred from homology"/>